<dbReference type="GO" id="GO:0003700">
    <property type="term" value="F:DNA-binding transcription factor activity"/>
    <property type="evidence" value="ECO:0007669"/>
    <property type="project" value="TreeGrafter"/>
</dbReference>
<sequence length="254" mass="28449">MQHKNKTVMKMMEVLNLFLTHEELNLNEMVQLSGLPKTSVFRMAGTLEDMGFLKKDENGKYSLGLLFLQFGQLVSSRLGIRNIAYPYMEALRNEIDEAVNLVIRDGDEAIYIEKLDTNQPVRVYTQTGRRAPLYAGACPRIILAYASDQEILEYMNNTELRRYASGTITDKEQLMEVLRKSKKEGYSISHSELFDNTTAVAAPIFDANGAIAAGLSIVGPDVRIQSEHLPGIIAKVKRTASQISEELGWKNTIG</sequence>
<dbReference type="PANTHER" id="PTHR30136">
    <property type="entry name" value="HELIX-TURN-HELIX TRANSCRIPTIONAL REGULATOR, ICLR FAMILY"/>
    <property type="match status" value="1"/>
</dbReference>
<dbReference type="EMBL" id="FXTI01000002">
    <property type="protein sequence ID" value="SMO45837.1"/>
    <property type="molecule type" value="Genomic_DNA"/>
</dbReference>
<dbReference type="RefSeq" id="WP_142504377.1">
    <property type="nucleotide sequence ID" value="NZ_FXTI01000002.1"/>
</dbReference>
<dbReference type="InterPro" id="IPR005471">
    <property type="entry name" value="Tscrpt_reg_IclR_N"/>
</dbReference>
<accession>A0A521BFG2</accession>
<dbReference type="InterPro" id="IPR036388">
    <property type="entry name" value="WH-like_DNA-bd_sf"/>
</dbReference>
<dbReference type="InterPro" id="IPR050707">
    <property type="entry name" value="HTH_MetabolicPath_Reg"/>
</dbReference>
<dbReference type="GO" id="GO:0003677">
    <property type="term" value="F:DNA binding"/>
    <property type="evidence" value="ECO:0007669"/>
    <property type="project" value="UniProtKB-KW"/>
</dbReference>
<dbReference type="Proteomes" id="UP000315636">
    <property type="component" value="Unassembled WGS sequence"/>
</dbReference>
<keyword evidence="2" id="KW-0238">DNA-binding</keyword>
<dbReference type="PANTHER" id="PTHR30136:SF24">
    <property type="entry name" value="HTH-TYPE TRANSCRIPTIONAL REPRESSOR ALLR"/>
    <property type="match status" value="1"/>
</dbReference>
<dbReference type="OrthoDB" id="9791752at2"/>
<dbReference type="SUPFAM" id="SSF55781">
    <property type="entry name" value="GAF domain-like"/>
    <property type="match status" value="1"/>
</dbReference>
<dbReference type="PROSITE" id="PS51078">
    <property type="entry name" value="ICLR_ED"/>
    <property type="match status" value="1"/>
</dbReference>
<keyword evidence="7" id="KW-1185">Reference proteome</keyword>
<dbReference type="SMART" id="SM00346">
    <property type="entry name" value="HTH_ICLR"/>
    <property type="match status" value="1"/>
</dbReference>
<dbReference type="Gene3D" id="3.30.450.40">
    <property type="match status" value="1"/>
</dbReference>
<dbReference type="Pfam" id="PF09339">
    <property type="entry name" value="HTH_IclR"/>
    <property type="match status" value="1"/>
</dbReference>
<evidence type="ECO:0000313" key="6">
    <source>
        <dbReference type="EMBL" id="SMO45837.1"/>
    </source>
</evidence>
<organism evidence="6 7">
    <name type="scientific">Melghirimyces algeriensis</name>
    <dbReference type="NCBI Taxonomy" id="910412"/>
    <lineage>
        <taxon>Bacteria</taxon>
        <taxon>Bacillati</taxon>
        <taxon>Bacillota</taxon>
        <taxon>Bacilli</taxon>
        <taxon>Bacillales</taxon>
        <taxon>Thermoactinomycetaceae</taxon>
        <taxon>Melghirimyces</taxon>
    </lineage>
</organism>
<name>A0A521BFG2_9BACL</name>
<feature type="domain" description="IclR-ED" evidence="5">
    <location>
        <begin position="66"/>
        <end position="249"/>
    </location>
</feature>
<dbReference type="InterPro" id="IPR036390">
    <property type="entry name" value="WH_DNA-bd_sf"/>
</dbReference>
<keyword evidence="3" id="KW-0804">Transcription</keyword>
<protein>
    <submittedName>
        <fullName evidence="6">Transcriptional regulator, IclR family</fullName>
    </submittedName>
</protein>
<gene>
    <name evidence="6" type="ORF">SAMN06264849_10255</name>
</gene>
<feature type="domain" description="HTH iclR-type" evidence="4">
    <location>
        <begin position="5"/>
        <end position="65"/>
    </location>
</feature>
<evidence type="ECO:0000256" key="3">
    <source>
        <dbReference type="ARBA" id="ARBA00023163"/>
    </source>
</evidence>
<keyword evidence="1" id="KW-0805">Transcription regulation</keyword>
<proteinExistence type="predicted"/>
<dbReference type="Pfam" id="PF01614">
    <property type="entry name" value="IclR_C"/>
    <property type="match status" value="1"/>
</dbReference>
<dbReference type="Gene3D" id="1.10.10.10">
    <property type="entry name" value="Winged helix-like DNA-binding domain superfamily/Winged helix DNA-binding domain"/>
    <property type="match status" value="1"/>
</dbReference>
<reference evidence="6 7" key="1">
    <citation type="submission" date="2017-05" db="EMBL/GenBank/DDBJ databases">
        <authorList>
            <person name="Varghese N."/>
            <person name="Submissions S."/>
        </authorList>
    </citation>
    <scope>NUCLEOTIDE SEQUENCE [LARGE SCALE GENOMIC DNA]</scope>
    <source>
        <strain evidence="6 7">DSM 45474</strain>
    </source>
</reference>
<dbReference type="AlphaFoldDB" id="A0A521BFG2"/>
<evidence type="ECO:0000256" key="2">
    <source>
        <dbReference type="ARBA" id="ARBA00023125"/>
    </source>
</evidence>
<dbReference type="InterPro" id="IPR029016">
    <property type="entry name" value="GAF-like_dom_sf"/>
</dbReference>
<dbReference type="PROSITE" id="PS51077">
    <property type="entry name" value="HTH_ICLR"/>
    <property type="match status" value="1"/>
</dbReference>
<evidence type="ECO:0000259" key="4">
    <source>
        <dbReference type="PROSITE" id="PS51077"/>
    </source>
</evidence>
<dbReference type="InterPro" id="IPR014757">
    <property type="entry name" value="Tscrpt_reg_IclR_C"/>
</dbReference>
<evidence type="ECO:0000313" key="7">
    <source>
        <dbReference type="Proteomes" id="UP000315636"/>
    </source>
</evidence>
<evidence type="ECO:0000259" key="5">
    <source>
        <dbReference type="PROSITE" id="PS51078"/>
    </source>
</evidence>
<evidence type="ECO:0000256" key="1">
    <source>
        <dbReference type="ARBA" id="ARBA00023015"/>
    </source>
</evidence>
<dbReference type="SUPFAM" id="SSF46785">
    <property type="entry name" value="Winged helix' DNA-binding domain"/>
    <property type="match status" value="1"/>
</dbReference>
<dbReference type="GO" id="GO:0045892">
    <property type="term" value="P:negative regulation of DNA-templated transcription"/>
    <property type="evidence" value="ECO:0007669"/>
    <property type="project" value="TreeGrafter"/>
</dbReference>